<gene>
    <name evidence="6" type="ORF">ERUC_LOCUS12551</name>
</gene>
<evidence type="ECO:0000256" key="3">
    <source>
        <dbReference type="ARBA" id="ARBA00022777"/>
    </source>
</evidence>
<dbReference type="Proteomes" id="UP001642260">
    <property type="component" value="Unassembled WGS sequence"/>
</dbReference>
<evidence type="ECO:0000259" key="5">
    <source>
        <dbReference type="PROSITE" id="PS50011"/>
    </source>
</evidence>
<sequence length="149" mass="16769">MNVLLDKNGTPKLTGFYLAVTLPEGKTWIKDRLAGTAGYVDPIYHLTEIVSEYTDVYSFGIFMLVLLLGRPQLLSDGDSVFTSILTHVKDMQERGKPVNFGGDSNDMRPGQMKMLLDLALRCCEERNEDRPKMIVVAKEIKLIERSPDC</sequence>
<dbReference type="InterPro" id="IPR000719">
    <property type="entry name" value="Prot_kinase_dom"/>
</dbReference>
<dbReference type="PANTHER" id="PTHR47973">
    <property type="entry name" value="CYSTEINE-RICH RECEPTOR-LIKE PROTEIN KINASE 3"/>
    <property type="match status" value="1"/>
</dbReference>
<comment type="caution">
    <text evidence="6">The sequence shown here is derived from an EMBL/GenBank/DDBJ whole genome shotgun (WGS) entry which is preliminary data.</text>
</comment>
<dbReference type="InterPro" id="IPR052059">
    <property type="entry name" value="CR_Ser/Thr_kinase"/>
</dbReference>
<keyword evidence="4" id="KW-0067">ATP-binding</keyword>
<dbReference type="Gene3D" id="1.10.510.10">
    <property type="entry name" value="Transferase(Phosphotransferase) domain 1"/>
    <property type="match status" value="1"/>
</dbReference>
<organism evidence="6 7">
    <name type="scientific">Eruca vesicaria subsp. sativa</name>
    <name type="common">Garden rocket</name>
    <name type="synonym">Eruca sativa</name>
    <dbReference type="NCBI Taxonomy" id="29727"/>
    <lineage>
        <taxon>Eukaryota</taxon>
        <taxon>Viridiplantae</taxon>
        <taxon>Streptophyta</taxon>
        <taxon>Embryophyta</taxon>
        <taxon>Tracheophyta</taxon>
        <taxon>Spermatophyta</taxon>
        <taxon>Magnoliopsida</taxon>
        <taxon>eudicotyledons</taxon>
        <taxon>Gunneridae</taxon>
        <taxon>Pentapetalae</taxon>
        <taxon>rosids</taxon>
        <taxon>malvids</taxon>
        <taxon>Brassicales</taxon>
        <taxon>Brassicaceae</taxon>
        <taxon>Brassiceae</taxon>
        <taxon>Eruca</taxon>
    </lineage>
</organism>
<dbReference type="SUPFAM" id="SSF56112">
    <property type="entry name" value="Protein kinase-like (PK-like)"/>
    <property type="match status" value="1"/>
</dbReference>
<keyword evidence="2" id="KW-0547">Nucleotide-binding</keyword>
<accession>A0ABC8JL73</accession>
<protein>
    <recommendedName>
        <fullName evidence="5">Protein kinase domain-containing protein</fullName>
    </recommendedName>
</protein>
<evidence type="ECO:0000313" key="7">
    <source>
        <dbReference type="Proteomes" id="UP001642260"/>
    </source>
</evidence>
<dbReference type="Pfam" id="PF00069">
    <property type="entry name" value="Pkinase"/>
    <property type="match status" value="1"/>
</dbReference>
<reference evidence="6 7" key="1">
    <citation type="submission" date="2022-03" db="EMBL/GenBank/DDBJ databases">
        <authorList>
            <person name="Macdonald S."/>
            <person name="Ahmed S."/>
            <person name="Newling K."/>
        </authorList>
    </citation>
    <scope>NUCLEOTIDE SEQUENCE [LARGE SCALE GENOMIC DNA]</scope>
</reference>
<dbReference type="AlphaFoldDB" id="A0ABC8JL73"/>
<dbReference type="InterPro" id="IPR011009">
    <property type="entry name" value="Kinase-like_dom_sf"/>
</dbReference>
<dbReference type="GO" id="GO:0016301">
    <property type="term" value="F:kinase activity"/>
    <property type="evidence" value="ECO:0007669"/>
    <property type="project" value="UniProtKB-KW"/>
</dbReference>
<dbReference type="GO" id="GO:0005524">
    <property type="term" value="F:ATP binding"/>
    <property type="evidence" value="ECO:0007669"/>
    <property type="project" value="UniProtKB-KW"/>
</dbReference>
<feature type="domain" description="Protein kinase" evidence="5">
    <location>
        <begin position="1"/>
        <end position="142"/>
    </location>
</feature>
<keyword evidence="3" id="KW-0418">Kinase</keyword>
<evidence type="ECO:0000256" key="4">
    <source>
        <dbReference type="ARBA" id="ARBA00022840"/>
    </source>
</evidence>
<keyword evidence="7" id="KW-1185">Reference proteome</keyword>
<evidence type="ECO:0000256" key="2">
    <source>
        <dbReference type="ARBA" id="ARBA00022741"/>
    </source>
</evidence>
<dbReference type="EMBL" id="CAKOAT010118821">
    <property type="protein sequence ID" value="CAH8332180.1"/>
    <property type="molecule type" value="Genomic_DNA"/>
</dbReference>
<name>A0ABC8JL73_ERUVS</name>
<evidence type="ECO:0000313" key="6">
    <source>
        <dbReference type="EMBL" id="CAH8332180.1"/>
    </source>
</evidence>
<proteinExistence type="predicted"/>
<dbReference type="PROSITE" id="PS50011">
    <property type="entry name" value="PROTEIN_KINASE_DOM"/>
    <property type="match status" value="1"/>
</dbReference>
<keyword evidence="1" id="KW-0808">Transferase</keyword>
<evidence type="ECO:0000256" key="1">
    <source>
        <dbReference type="ARBA" id="ARBA00022679"/>
    </source>
</evidence>